<evidence type="ECO:0000313" key="2">
    <source>
        <dbReference type="EMBL" id="GMI43875.1"/>
    </source>
</evidence>
<proteinExistence type="predicted"/>
<dbReference type="Proteomes" id="UP001165060">
    <property type="component" value="Unassembled WGS sequence"/>
</dbReference>
<evidence type="ECO:0000256" key="1">
    <source>
        <dbReference type="SAM" id="MobiDB-lite"/>
    </source>
</evidence>
<reference evidence="2 3" key="1">
    <citation type="journal article" date="2023" name="Commun. Biol.">
        <title>Genome analysis of Parmales, the sister group of diatoms, reveals the evolutionary specialization of diatoms from phago-mixotrophs to photoautotrophs.</title>
        <authorList>
            <person name="Ban H."/>
            <person name="Sato S."/>
            <person name="Yoshikawa S."/>
            <person name="Yamada K."/>
            <person name="Nakamura Y."/>
            <person name="Ichinomiya M."/>
            <person name="Sato N."/>
            <person name="Blanc-Mathieu R."/>
            <person name="Endo H."/>
            <person name="Kuwata A."/>
            <person name="Ogata H."/>
        </authorList>
    </citation>
    <scope>NUCLEOTIDE SEQUENCE [LARGE SCALE GENOMIC DNA]</scope>
</reference>
<comment type="caution">
    <text evidence="2">The sequence shown here is derived from an EMBL/GenBank/DDBJ whole genome shotgun (WGS) entry which is preliminary data.</text>
</comment>
<feature type="region of interest" description="Disordered" evidence="1">
    <location>
        <begin position="70"/>
        <end position="129"/>
    </location>
</feature>
<name>A0ABQ6N856_9STRA</name>
<accession>A0ABQ6N856</accession>
<dbReference type="EMBL" id="BRYB01002370">
    <property type="protein sequence ID" value="GMI43875.1"/>
    <property type="molecule type" value="Genomic_DNA"/>
</dbReference>
<evidence type="ECO:0000313" key="3">
    <source>
        <dbReference type="Proteomes" id="UP001165060"/>
    </source>
</evidence>
<keyword evidence="3" id="KW-1185">Reference proteome</keyword>
<organism evidence="2 3">
    <name type="scientific">Tetraparma gracilis</name>
    <dbReference type="NCBI Taxonomy" id="2962635"/>
    <lineage>
        <taxon>Eukaryota</taxon>
        <taxon>Sar</taxon>
        <taxon>Stramenopiles</taxon>
        <taxon>Ochrophyta</taxon>
        <taxon>Bolidophyceae</taxon>
        <taxon>Parmales</taxon>
        <taxon>Triparmaceae</taxon>
        <taxon>Tetraparma</taxon>
    </lineage>
</organism>
<gene>
    <name evidence="2" type="ORF">TeGR_g4283</name>
</gene>
<protein>
    <submittedName>
        <fullName evidence="2">Uncharacterized protein</fullName>
    </submittedName>
</protein>
<sequence>MYVCSKDDLLDCLEDFPEIKEYMCLVAQKRREQLLALDPKSGVKPDERNVIDDEDSKTALFSEHEGEFDEAVSISPNGRERRSSNGQIVKPASTKVKSPKGEVRYLKDRRKSRTAQRRRASELTFGMKK</sequence>
<feature type="compositionally biased region" description="Basic residues" evidence="1">
    <location>
        <begin position="107"/>
        <end position="118"/>
    </location>
</feature>